<dbReference type="Proteomes" id="UP000288716">
    <property type="component" value="Unassembled WGS sequence"/>
</dbReference>
<name>A0A443SBX5_9ACAR</name>
<dbReference type="SMART" id="SM00353">
    <property type="entry name" value="HLH"/>
    <property type="match status" value="1"/>
</dbReference>
<dbReference type="AlphaFoldDB" id="A0A443SBX5"/>
<evidence type="ECO:0000313" key="8">
    <source>
        <dbReference type="Proteomes" id="UP000288716"/>
    </source>
</evidence>
<dbReference type="InterPro" id="IPR036638">
    <property type="entry name" value="HLH_DNA-bd_sf"/>
</dbReference>
<evidence type="ECO:0000256" key="3">
    <source>
        <dbReference type="ARBA" id="ARBA00023125"/>
    </source>
</evidence>
<feature type="region of interest" description="Disordered" evidence="5">
    <location>
        <begin position="24"/>
        <end position="60"/>
    </location>
</feature>
<keyword evidence="4" id="KW-0539">Nucleus</keyword>
<accession>A0A443SBX5</accession>
<dbReference type="Gene3D" id="4.10.280.10">
    <property type="entry name" value="Helix-loop-helix DNA-binding domain"/>
    <property type="match status" value="1"/>
</dbReference>
<dbReference type="Pfam" id="PF00010">
    <property type="entry name" value="HLH"/>
    <property type="match status" value="1"/>
</dbReference>
<dbReference type="EMBL" id="NCKV01004079">
    <property type="protein sequence ID" value="RWS25071.1"/>
    <property type="molecule type" value="Genomic_DNA"/>
</dbReference>
<dbReference type="PANTHER" id="PTHR23349:SF108">
    <property type="entry name" value="BHLH DOMAIN-CONTAINING PROTEIN"/>
    <property type="match status" value="1"/>
</dbReference>
<keyword evidence="2" id="KW-0524">Neurogenesis</keyword>
<keyword evidence="3" id="KW-0238">DNA-binding</keyword>
<comment type="subcellular location">
    <subcellularLocation>
        <location evidence="1">Nucleus</location>
    </subcellularLocation>
</comment>
<dbReference type="GO" id="GO:0005634">
    <property type="term" value="C:nucleus"/>
    <property type="evidence" value="ECO:0007669"/>
    <property type="project" value="UniProtKB-SubCell"/>
</dbReference>
<evidence type="ECO:0000256" key="4">
    <source>
        <dbReference type="ARBA" id="ARBA00023242"/>
    </source>
</evidence>
<dbReference type="PROSITE" id="PS50888">
    <property type="entry name" value="BHLH"/>
    <property type="match status" value="1"/>
</dbReference>
<dbReference type="OrthoDB" id="5976910at2759"/>
<protein>
    <submittedName>
        <fullName evidence="7">Achaete-scute 1-like protein</fullName>
    </submittedName>
</protein>
<dbReference type="GO" id="GO:0000977">
    <property type="term" value="F:RNA polymerase II transcription regulatory region sequence-specific DNA binding"/>
    <property type="evidence" value="ECO:0007669"/>
    <property type="project" value="TreeGrafter"/>
</dbReference>
<feature type="compositionally biased region" description="Low complexity" evidence="5">
    <location>
        <begin position="40"/>
        <end position="55"/>
    </location>
</feature>
<dbReference type="GO" id="GO:0007399">
    <property type="term" value="P:nervous system development"/>
    <property type="evidence" value="ECO:0007669"/>
    <property type="project" value="UniProtKB-KW"/>
</dbReference>
<dbReference type="PANTHER" id="PTHR23349">
    <property type="entry name" value="BASIC HELIX-LOOP-HELIX TRANSCRIPTION FACTOR, TWIST"/>
    <property type="match status" value="1"/>
</dbReference>
<evidence type="ECO:0000313" key="7">
    <source>
        <dbReference type="EMBL" id="RWS25071.1"/>
    </source>
</evidence>
<dbReference type="STRING" id="299467.A0A443SBX5"/>
<evidence type="ECO:0000259" key="6">
    <source>
        <dbReference type="PROSITE" id="PS50888"/>
    </source>
</evidence>
<sequence length="232" mass="25620">MPATTSLSYPSQLPNYSACSPNMYLPYEATHPSSGKVHSKSSPTMSNASNSSSSSPQLLRAKRKANFSGFSFSLQQQPVAVSRRNERERNRVKMVNMGFATLRQHIPNGAKNKKMSKVETLRSAVDYISQLQSLLSQIEGSTYSNQMNSEHSDTSDICNNPTSIAQTITSQNYVHNVHHNEHVNNNYPHDSSISPKSVKSSVGSDISYDSYEAVEKQFADDADLFDFTALLG</sequence>
<dbReference type="SUPFAM" id="SSF47459">
    <property type="entry name" value="HLH, helix-loop-helix DNA-binding domain"/>
    <property type="match status" value="1"/>
</dbReference>
<evidence type="ECO:0000256" key="2">
    <source>
        <dbReference type="ARBA" id="ARBA00022902"/>
    </source>
</evidence>
<evidence type="ECO:0000256" key="5">
    <source>
        <dbReference type="SAM" id="MobiDB-lite"/>
    </source>
</evidence>
<dbReference type="InterPro" id="IPR011598">
    <property type="entry name" value="bHLH_dom"/>
</dbReference>
<evidence type="ECO:0000256" key="1">
    <source>
        <dbReference type="ARBA" id="ARBA00004123"/>
    </source>
</evidence>
<reference evidence="7 8" key="1">
    <citation type="journal article" date="2018" name="Gigascience">
        <title>Genomes of trombidid mites reveal novel predicted allergens and laterally-transferred genes associated with secondary metabolism.</title>
        <authorList>
            <person name="Dong X."/>
            <person name="Chaisiri K."/>
            <person name="Xia D."/>
            <person name="Armstrong S.D."/>
            <person name="Fang Y."/>
            <person name="Donnelly M.J."/>
            <person name="Kadowaki T."/>
            <person name="McGarry J.W."/>
            <person name="Darby A.C."/>
            <person name="Makepeace B.L."/>
        </authorList>
    </citation>
    <scope>NUCLEOTIDE SEQUENCE [LARGE SCALE GENOMIC DNA]</scope>
    <source>
        <strain evidence="7">UoL-UT</strain>
    </source>
</reference>
<comment type="caution">
    <text evidence="7">The sequence shown here is derived from an EMBL/GenBank/DDBJ whole genome shotgun (WGS) entry which is preliminary data.</text>
</comment>
<dbReference type="InterPro" id="IPR050283">
    <property type="entry name" value="E-box_TF_Regulators"/>
</dbReference>
<dbReference type="FunFam" id="4.10.280.10:FF:000029">
    <property type="entry name" value="Achaete-scute family bHLH transcription factor 1"/>
    <property type="match status" value="1"/>
</dbReference>
<dbReference type="GO" id="GO:0000981">
    <property type="term" value="F:DNA-binding transcription factor activity, RNA polymerase II-specific"/>
    <property type="evidence" value="ECO:0007669"/>
    <property type="project" value="TreeGrafter"/>
</dbReference>
<feature type="domain" description="BHLH" evidence="6">
    <location>
        <begin position="79"/>
        <end position="131"/>
    </location>
</feature>
<gene>
    <name evidence="7" type="ORF">B4U80_09810</name>
</gene>
<proteinExistence type="predicted"/>
<dbReference type="GO" id="GO:0046983">
    <property type="term" value="F:protein dimerization activity"/>
    <property type="evidence" value="ECO:0007669"/>
    <property type="project" value="InterPro"/>
</dbReference>
<organism evidence="7 8">
    <name type="scientific">Leptotrombidium deliense</name>
    <dbReference type="NCBI Taxonomy" id="299467"/>
    <lineage>
        <taxon>Eukaryota</taxon>
        <taxon>Metazoa</taxon>
        <taxon>Ecdysozoa</taxon>
        <taxon>Arthropoda</taxon>
        <taxon>Chelicerata</taxon>
        <taxon>Arachnida</taxon>
        <taxon>Acari</taxon>
        <taxon>Acariformes</taxon>
        <taxon>Trombidiformes</taxon>
        <taxon>Prostigmata</taxon>
        <taxon>Anystina</taxon>
        <taxon>Parasitengona</taxon>
        <taxon>Trombiculoidea</taxon>
        <taxon>Trombiculidae</taxon>
        <taxon>Leptotrombidium</taxon>
    </lineage>
</organism>
<keyword evidence="8" id="KW-1185">Reference proteome</keyword>
<dbReference type="VEuPathDB" id="VectorBase:LDEU006969"/>